<evidence type="ECO:0000256" key="2">
    <source>
        <dbReference type="ARBA" id="ARBA00022679"/>
    </source>
</evidence>
<name>A0A1N7A0V8_9BACT</name>
<evidence type="ECO:0000313" key="4">
    <source>
        <dbReference type="EMBL" id="SIR32643.1"/>
    </source>
</evidence>
<dbReference type="STRING" id="1077936.SAMN05421545_3148"/>
<proteinExistence type="predicted"/>
<protein>
    <submittedName>
        <fullName evidence="4">Serine O-acetyltransferase</fullName>
    </submittedName>
</protein>
<dbReference type="Gene3D" id="1.10.3130.10">
    <property type="entry name" value="serine acetyltransferase, domain 1"/>
    <property type="match status" value="1"/>
</dbReference>
<dbReference type="GO" id="GO:0016746">
    <property type="term" value="F:acyltransferase activity"/>
    <property type="evidence" value="ECO:0007669"/>
    <property type="project" value="UniProtKB-KW"/>
</dbReference>
<dbReference type="EMBL" id="FTNM01000005">
    <property type="protein sequence ID" value="SIR32643.1"/>
    <property type="molecule type" value="Genomic_DNA"/>
</dbReference>
<keyword evidence="3" id="KW-0012">Acyltransferase</keyword>
<dbReference type="InterPro" id="IPR042122">
    <property type="entry name" value="Ser_AcTrfase_N_sf"/>
</dbReference>
<evidence type="ECO:0000256" key="3">
    <source>
        <dbReference type="ARBA" id="ARBA00023315"/>
    </source>
</evidence>
<dbReference type="RefSeq" id="WP_007652047.1">
    <property type="nucleotide sequence ID" value="NZ_FTNM01000005.1"/>
</dbReference>
<keyword evidence="5" id="KW-1185">Reference proteome</keyword>
<evidence type="ECO:0000256" key="1">
    <source>
        <dbReference type="ARBA" id="ARBA00022605"/>
    </source>
</evidence>
<dbReference type="Gene3D" id="2.160.10.10">
    <property type="entry name" value="Hexapeptide repeat proteins"/>
    <property type="match status" value="1"/>
</dbReference>
<sequence length="280" mass="30850">MTAISQAFIEHLTAVHKQSRHVVPHSMSCAFLDGLLQLLFPSLSERSFSSRSEVEAYAMLLRADLEKILYRIEERLPGKPYEIADAYFEALPDLQRQLNDDAAAIEAGDPAAVNVDEVIRTYPGFFAVAVYRLAHQFCRMEVPLLPRVLATYAHTKTGIDIHPKASIGARFCIDHGTGVVIGETADIGNNVKVYQGVTLGALSVEKSMANLKRHPTIEDNVIIYAGATILGGNTVVGHSSIIGGNVWLTESVPPFARVYHRPQIKVSYYEDRADVLNFSI</sequence>
<dbReference type="Proteomes" id="UP000185924">
    <property type="component" value="Unassembled WGS sequence"/>
</dbReference>
<dbReference type="CDD" id="cd03354">
    <property type="entry name" value="LbH_SAT"/>
    <property type="match status" value="1"/>
</dbReference>
<dbReference type="GO" id="GO:0008652">
    <property type="term" value="P:amino acid biosynthetic process"/>
    <property type="evidence" value="ECO:0007669"/>
    <property type="project" value="UniProtKB-KW"/>
</dbReference>
<evidence type="ECO:0000313" key="5">
    <source>
        <dbReference type="Proteomes" id="UP000185924"/>
    </source>
</evidence>
<dbReference type="OrthoDB" id="9801456at2"/>
<dbReference type="SUPFAM" id="SSF51161">
    <property type="entry name" value="Trimeric LpxA-like enzymes"/>
    <property type="match status" value="1"/>
</dbReference>
<organism evidence="4 5">
    <name type="scientific">Pontibacter lucknowensis</name>
    <dbReference type="NCBI Taxonomy" id="1077936"/>
    <lineage>
        <taxon>Bacteria</taxon>
        <taxon>Pseudomonadati</taxon>
        <taxon>Bacteroidota</taxon>
        <taxon>Cytophagia</taxon>
        <taxon>Cytophagales</taxon>
        <taxon>Hymenobacteraceae</taxon>
        <taxon>Pontibacter</taxon>
    </lineage>
</organism>
<dbReference type="AlphaFoldDB" id="A0A1N7A0V8"/>
<accession>A0A1N7A0V8</accession>
<gene>
    <name evidence="4" type="ORF">SAMN05421545_3148</name>
</gene>
<reference evidence="5" key="1">
    <citation type="submission" date="2017-01" db="EMBL/GenBank/DDBJ databases">
        <authorList>
            <person name="Varghese N."/>
            <person name="Submissions S."/>
        </authorList>
    </citation>
    <scope>NUCLEOTIDE SEQUENCE [LARGE SCALE GENOMIC DNA]</scope>
    <source>
        <strain evidence="5">DM9</strain>
    </source>
</reference>
<dbReference type="InterPro" id="IPR045304">
    <property type="entry name" value="LbH_SAT"/>
</dbReference>
<keyword evidence="2 4" id="KW-0808">Transferase</keyword>
<dbReference type="InterPro" id="IPR011004">
    <property type="entry name" value="Trimer_LpxA-like_sf"/>
</dbReference>
<keyword evidence="1" id="KW-0028">Amino-acid biosynthesis</keyword>
<dbReference type="PANTHER" id="PTHR42811">
    <property type="entry name" value="SERINE ACETYLTRANSFERASE"/>
    <property type="match status" value="1"/>
</dbReference>